<reference evidence="1 2" key="1">
    <citation type="submission" date="2020-02" db="EMBL/GenBank/DDBJ databases">
        <title>Genome sequence of strain CCNWXJ40-4.</title>
        <authorList>
            <person name="Gao J."/>
            <person name="Sun J."/>
        </authorList>
    </citation>
    <scope>NUCLEOTIDE SEQUENCE [LARGE SCALE GENOMIC DNA]</scope>
    <source>
        <strain evidence="1 2">CCNWXJ 40-4</strain>
    </source>
</reference>
<dbReference type="RefSeq" id="WP_165032958.1">
    <property type="nucleotide sequence ID" value="NZ_JAAKZF010000058.1"/>
</dbReference>
<protein>
    <submittedName>
        <fullName evidence="1">DUF1127 domain-containing protein</fullName>
    </submittedName>
</protein>
<evidence type="ECO:0000313" key="1">
    <source>
        <dbReference type="EMBL" id="NGO54623.1"/>
    </source>
</evidence>
<evidence type="ECO:0000313" key="2">
    <source>
        <dbReference type="Proteomes" id="UP001642900"/>
    </source>
</evidence>
<dbReference type="AlphaFoldDB" id="A0A6G4WKB3"/>
<comment type="caution">
    <text evidence="1">The sequence shown here is derived from an EMBL/GenBank/DDBJ whole genome shotgun (WGS) entry which is preliminary data.</text>
</comment>
<name>A0A6G4WKB3_9HYPH</name>
<accession>A0A6G4WKB3</accession>
<dbReference type="Proteomes" id="UP001642900">
    <property type="component" value="Unassembled WGS sequence"/>
</dbReference>
<organism evidence="1 2">
    <name type="scientific">Allomesorhizobium camelthorni</name>
    <dbReference type="NCBI Taxonomy" id="475069"/>
    <lineage>
        <taxon>Bacteria</taxon>
        <taxon>Pseudomonadati</taxon>
        <taxon>Pseudomonadota</taxon>
        <taxon>Alphaproteobacteria</taxon>
        <taxon>Hyphomicrobiales</taxon>
        <taxon>Phyllobacteriaceae</taxon>
        <taxon>Allomesorhizobium</taxon>
    </lineage>
</organism>
<proteinExistence type="predicted"/>
<keyword evidence="2" id="KW-1185">Reference proteome</keyword>
<gene>
    <name evidence="1" type="ORF">G6N73_26445</name>
</gene>
<sequence>MLTNFLLVTVGSIRGWYRRRAERQAMWMATDGLSHLSDDVLSDIGIARDEITCAFLGAEHQEAVEPPMATFLVEASREKPLGVMGSDNSHRPGDPQALAMAEFRMIPRSPGMALRNARPARSEQAVVIGVKGWLNWNNNTRPARPASR</sequence>
<dbReference type="EMBL" id="JAAKZF010000058">
    <property type="protein sequence ID" value="NGO54623.1"/>
    <property type="molecule type" value="Genomic_DNA"/>
</dbReference>